<evidence type="ECO:0000256" key="1">
    <source>
        <dbReference type="SAM" id="MobiDB-lite"/>
    </source>
</evidence>
<accession>A0A261F2E4</accession>
<comment type="caution">
    <text evidence="2">The sequence shown here is derived from an EMBL/GenBank/DDBJ whole genome shotgun (WGS) entry which is preliminary data.</text>
</comment>
<feature type="compositionally biased region" description="Low complexity" evidence="1">
    <location>
        <begin position="80"/>
        <end position="146"/>
    </location>
</feature>
<gene>
    <name evidence="2" type="ORF">PSRA_0078</name>
</gene>
<feature type="compositionally biased region" description="Polar residues" evidence="1">
    <location>
        <begin position="70"/>
        <end position="79"/>
    </location>
</feature>
<organism evidence="2 3">
    <name type="scientific">Pseudoscardovia radai</name>
    <dbReference type="NCBI Taxonomy" id="987066"/>
    <lineage>
        <taxon>Bacteria</taxon>
        <taxon>Bacillati</taxon>
        <taxon>Actinomycetota</taxon>
        <taxon>Actinomycetes</taxon>
        <taxon>Bifidobacteriales</taxon>
        <taxon>Bifidobacteriaceae</taxon>
        <taxon>Pseudoscardovia</taxon>
    </lineage>
</organism>
<feature type="region of interest" description="Disordered" evidence="1">
    <location>
        <begin position="70"/>
        <end position="146"/>
    </location>
</feature>
<reference evidence="2 3" key="1">
    <citation type="journal article" date="2017" name="BMC Genomics">
        <title>Comparative genomic and phylogenomic analyses of the Bifidobacteriaceae family.</title>
        <authorList>
            <person name="Lugli G.A."/>
            <person name="Milani C."/>
            <person name="Turroni F."/>
            <person name="Duranti S."/>
            <person name="Mancabelli L."/>
            <person name="Mangifesta M."/>
            <person name="Ferrario C."/>
            <person name="Modesto M."/>
            <person name="Mattarelli P."/>
            <person name="Jiri K."/>
            <person name="van Sinderen D."/>
            <person name="Ventura M."/>
        </authorList>
    </citation>
    <scope>NUCLEOTIDE SEQUENCE [LARGE SCALE GENOMIC DNA]</scope>
    <source>
        <strain evidence="2 3">DSM 24742</strain>
    </source>
</reference>
<protein>
    <submittedName>
        <fullName evidence="2">Uncharacterized protein</fullName>
    </submittedName>
</protein>
<dbReference type="AlphaFoldDB" id="A0A261F2E4"/>
<dbReference type="Proteomes" id="UP000216725">
    <property type="component" value="Unassembled WGS sequence"/>
</dbReference>
<sequence>MGTVAMFVPSDGFTLSNSTPQNTWKALADDTQSELESIGMDGGSISVQTASSLTDQTKQLDEYLTGLGVDTSQVSSPTMTASASGTESSDTASSDGSADTSAASSSDGTASSDAASSSADTTSADTTPSGATPSATSAPSASGPASGTTILIAPAISYSNDDKLYGDYVPHDAADSDSTERNDLAELAVLLTTAQDNGASVMLMSTQLEDFSPSVFVDLSSARGIGRLQAQYVVNKLRLVANSDAGAKAVEILLPYDDDTEFVREAFLGIWDVLGPYYRDGSIYSPSGKITASSTDASWQDVAYKASSDDGTKNEITSRLDASAYGNVTTMKLDALICLNDKVASTAVSTLKSLGYTGTSATINPNTSVTGIIDNIRGNKDVSKSEVPAPSTDAGSKSKRSSLSADAIDQISAVLRSQNDDDQWPLVTGYGAYKSQLPSIVNGTQWMTGIENRKQYASAIAHTAIGLNEGQTTQALSGQIAALKETDGSNPSLGPAILSMSLLGVTADNIKAALIDPGYVSAADADL</sequence>
<dbReference type="Gene3D" id="3.40.50.2300">
    <property type="match status" value="3"/>
</dbReference>
<name>A0A261F2E4_9BIFI</name>
<proteinExistence type="predicted"/>
<keyword evidence="3" id="KW-1185">Reference proteome</keyword>
<dbReference type="EMBL" id="MWWR01000002">
    <property type="protein sequence ID" value="OZG53271.1"/>
    <property type="molecule type" value="Genomic_DNA"/>
</dbReference>
<evidence type="ECO:0000313" key="2">
    <source>
        <dbReference type="EMBL" id="OZG53271.1"/>
    </source>
</evidence>
<evidence type="ECO:0000313" key="3">
    <source>
        <dbReference type="Proteomes" id="UP000216725"/>
    </source>
</evidence>
<feature type="region of interest" description="Disordered" evidence="1">
    <location>
        <begin position="381"/>
        <end position="403"/>
    </location>
</feature>